<dbReference type="Proteomes" id="UP000785679">
    <property type="component" value="Unassembled WGS sequence"/>
</dbReference>
<sequence length="108" mass="12423">MPICMFKCISSIKTSCINLSKLEMIRQNCSSKSWPLRIPINAKMIPQKNKISQQQRTQKRLRASSINLSSRTISLILKQISQFLSQEAIRVRSQSSRRSKQLMRPAST</sequence>
<gene>
    <name evidence="1" type="ORF">FGO68_gene3227</name>
</gene>
<protein>
    <submittedName>
        <fullName evidence="1">Uncharacterized protein</fullName>
    </submittedName>
</protein>
<accession>A0A8J8NUP9</accession>
<evidence type="ECO:0000313" key="1">
    <source>
        <dbReference type="EMBL" id="TNV81957.1"/>
    </source>
</evidence>
<evidence type="ECO:0000313" key="2">
    <source>
        <dbReference type="Proteomes" id="UP000785679"/>
    </source>
</evidence>
<dbReference type="AlphaFoldDB" id="A0A8J8NUP9"/>
<dbReference type="EMBL" id="RRYP01005528">
    <property type="protein sequence ID" value="TNV81957.1"/>
    <property type="molecule type" value="Genomic_DNA"/>
</dbReference>
<reference evidence="1" key="1">
    <citation type="submission" date="2019-06" db="EMBL/GenBank/DDBJ databases">
        <authorList>
            <person name="Zheng W."/>
        </authorList>
    </citation>
    <scope>NUCLEOTIDE SEQUENCE</scope>
    <source>
        <strain evidence="1">QDHG01</strain>
    </source>
</reference>
<name>A0A8J8NUP9_HALGN</name>
<proteinExistence type="predicted"/>
<keyword evidence="2" id="KW-1185">Reference proteome</keyword>
<comment type="caution">
    <text evidence="1">The sequence shown here is derived from an EMBL/GenBank/DDBJ whole genome shotgun (WGS) entry which is preliminary data.</text>
</comment>
<organism evidence="1 2">
    <name type="scientific">Halteria grandinella</name>
    <dbReference type="NCBI Taxonomy" id="5974"/>
    <lineage>
        <taxon>Eukaryota</taxon>
        <taxon>Sar</taxon>
        <taxon>Alveolata</taxon>
        <taxon>Ciliophora</taxon>
        <taxon>Intramacronucleata</taxon>
        <taxon>Spirotrichea</taxon>
        <taxon>Stichotrichia</taxon>
        <taxon>Sporadotrichida</taxon>
        <taxon>Halteriidae</taxon>
        <taxon>Halteria</taxon>
    </lineage>
</organism>